<evidence type="ECO:0000313" key="3">
    <source>
        <dbReference type="Proteomes" id="UP000027265"/>
    </source>
</evidence>
<reference evidence="3" key="1">
    <citation type="journal article" date="2014" name="Proc. Natl. Acad. Sci. U.S.A.">
        <title>Extensive sampling of basidiomycete genomes demonstrates inadequacy of the white-rot/brown-rot paradigm for wood decay fungi.</title>
        <authorList>
            <person name="Riley R."/>
            <person name="Salamov A.A."/>
            <person name="Brown D.W."/>
            <person name="Nagy L.G."/>
            <person name="Floudas D."/>
            <person name="Held B.W."/>
            <person name="Levasseur A."/>
            <person name="Lombard V."/>
            <person name="Morin E."/>
            <person name="Otillar R."/>
            <person name="Lindquist E.A."/>
            <person name="Sun H."/>
            <person name="LaButti K.M."/>
            <person name="Schmutz J."/>
            <person name="Jabbour D."/>
            <person name="Luo H."/>
            <person name="Baker S.E."/>
            <person name="Pisabarro A.G."/>
            <person name="Walton J.D."/>
            <person name="Blanchette R.A."/>
            <person name="Henrissat B."/>
            <person name="Martin F."/>
            <person name="Cullen D."/>
            <person name="Hibbett D.S."/>
            <person name="Grigoriev I.V."/>
        </authorList>
    </citation>
    <scope>NUCLEOTIDE SEQUENCE [LARGE SCALE GENOMIC DNA]</scope>
    <source>
        <strain evidence="3">MUCL 33604</strain>
    </source>
</reference>
<dbReference type="EMBL" id="KL197750">
    <property type="protein sequence ID" value="KDQ51253.1"/>
    <property type="molecule type" value="Genomic_DNA"/>
</dbReference>
<proteinExistence type="predicted"/>
<organism evidence="2 3">
    <name type="scientific">Jaapia argillacea MUCL 33604</name>
    <dbReference type="NCBI Taxonomy" id="933084"/>
    <lineage>
        <taxon>Eukaryota</taxon>
        <taxon>Fungi</taxon>
        <taxon>Dikarya</taxon>
        <taxon>Basidiomycota</taxon>
        <taxon>Agaricomycotina</taxon>
        <taxon>Agaricomycetes</taxon>
        <taxon>Agaricomycetidae</taxon>
        <taxon>Jaapiales</taxon>
        <taxon>Jaapiaceae</taxon>
        <taxon>Jaapia</taxon>
    </lineage>
</organism>
<evidence type="ECO:0000256" key="1">
    <source>
        <dbReference type="SAM" id="MobiDB-lite"/>
    </source>
</evidence>
<dbReference type="OrthoDB" id="3305420at2759"/>
<gene>
    <name evidence="2" type="ORF">JAAARDRAFT_62657</name>
</gene>
<accession>A0A067P8L7</accession>
<sequence>MIPTTTPSQPYLDSDVYSFVTGSESTISNNPGLGRTTDRFISAAARLLERSVLRKAPRGRDRGLPPHSPSSSSIISLSLVSDSDSTQSGNVGVGRTMDKAVSAVGTRLEKFLSGVGERRLGLGPHALVGRILRSVDWEDNGCPSCRDAILRESDGFLGSWTTSVVSVEKVTNIAIDTYCRECRDRHTRDLLANEGFRKGCEKLVKSIRGGTPSVKASAIDYVSALACFHPEFQHLFLTLGADRLIEQVRAHSNLFGNETLLASSRRALCCLTDVTVIPLIKEFDALQDEVSAGASELRFYLSARRFSAVLPRISECVEALATHAMHPDHQILALLRLASFLKGGTFWTVLTGLESSISAQMVHELWCRLAMSKDALVRRVISHFLRVLYECGHGLSMRPWSFNRQAALSKPPWSWRCLWLPLFMLKVDFPQIYSKIPGLLLHDVCKGFTDPHTFTMRMGNQTMELRRQKGRVMGRIEGKVVSKIDSDPVMGLLEQMTSPLADIASDWHKEAGMFAFSFMCDIPRMIPEGSLVELCERLDDVLRRPDIPLESIRDFPLHDIAPWYDQDSRSEIWYILEQFIRDDRLREAIQRVLPTLRSDMADNELMCPEIVMGVVEPENGPWTNKLELYNEHYRWPYPSGRRYVRNNLHTHLVAVNPLRDLRWIPLSELSLMRRRLEPMVIPFNPQERKQYIGCFRDGNHRMGRLFRLNDAFRPVDEYEEGDLAVLHVLAVRKFGLLRIPPVYWMTRGGLIHAVTGHGAETGLDPHVALRDCRCYWPGWNYRYEVKGK</sequence>
<protein>
    <submittedName>
        <fullName evidence="2">Uncharacterized protein</fullName>
    </submittedName>
</protein>
<dbReference type="HOGENOM" id="CLU_417402_0_0_1"/>
<feature type="compositionally biased region" description="Basic and acidic residues" evidence="1">
    <location>
        <begin position="52"/>
        <end position="64"/>
    </location>
</feature>
<keyword evidence="3" id="KW-1185">Reference proteome</keyword>
<evidence type="ECO:0000313" key="2">
    <source>
        <dbReference type="EMBL" id="KDQ51253.1"/>
    </source>
</evidence>
<dbReference type="InParanoid" id="A0A067P8L7"/>
<dbReference type="Proteomes" id="UP000027265">
    <property type="component" value="Unassembled WGS sequence"/>
</dbReference>
<name>A0A067P8L7_9AGAM</name>
<dbReference type="AlphaFoldDB" id="A0A067P8L7"/>
<feature type="region of interest" description="Disordered" evidence="1">
    <location>
        <begin position="52"/>
        <end position="74"/>
    </location>
</feature>